<comment type="pathway">
    <text evidence="1 4">Glycan biosynthesis; trehalose biosynthesis.</text>
</comment>
<name>A0A845ARS6_9SPHN</name>
<keyword evidence="6" id="KW-1185">Reference proteome</keyword>
<dbReference type="NCBIfam" id="TIGR01484">
    <property type="entry name" value="HAD-SF-IIB"/>
    <property type="match status" value="1"/>
</dbReference>
<dbReference type="NCBIfam" id="TIGR00685">
    <property type="entry name" value="T6PP"/>
    <property type="match status" value="1"/>
</dbReference>
<dbReference type="InterPro" id="IPR023214">
    <property type="entry name" value="HAD_sf"/>
</dbReference>
<evidence type="ECO:0000256" key="4">
    <source>
        <dbReference type="RuleBase" id="RU361117"/>
    </source>
</evidence>
<dbReference type="InterPro" id="IPR044651">
    <property type="entry name" value="OTSB-like"/>
</dbReference>
<dbReference type="SUPFAM" id="SSF56784">
    <property type="entry name" value="HAD-like"/>
    <property type="match status" value="1"/>
</dbReference>
<protein>
    <recommendedName>
        <fullName evidence="4">Trehalose 6-phosphate phosphatase</fullName>
        <ecNumber evidence="4">3.1.3.12</ecNumber>
    </recommendedName>
</protein>
<evidence type="ECO:0000313" key="6">
    <source>
        <dbReference type="Proteomes" id="UP000446786"/>
    </source>
</evidence>
<dbReference type="GO" id="GO:0004805">
    <property type="term" value="F:trehalose-phosphatase activity"/>
    <property type="evidence" value="ECO:0007669"/>
    <property type="project" value="UniProtKB-EC"/>
</dbReference>
<comment type="similarity">
    <text evidence="2 4">Belongs to the trehalose phosphatase family.</text>
</comment>
<comment type="function">
    <text evidence="4">Removes the phosphate from trehalose 6-phosphate to produce free trehalose.</text>
</comment>
<evidence type="ECO:0000256" key="2">
    <source>
        <dbReference type="ARBA" id="ARBA00008770"/>
    </source>
</evidence>
<sequence>MLQRSTLPAPTPLLGIERPALFLDFDGTLVDIASNPDAISVADDLGQKLESLSRRLEGRLAVVTGRGIDNLEQFLGSRAMFRAGSHGAHVLTAEGAVLRQAQALPDEVTARLSSFARDHNLLYERKAHGGALHYRTKPELEEQVRGFANDLAQAHDLSAKSGKCVVELVWPGADKGGAVHLLMQQAEFSSCTPIFVGDDVTDDDGMAAAVEHGGFGIAVGERPSNNASYHLDTVKDVHTWLNL</sequence>
<dbReference type="Pfam" id="PF02358">
    <property type="entry name" value="Trehalose_PPase"/>
    <property type="match status" value="1"/>
</dbReference>
<dbReference type="UniPathway" id="UPA00299"/>
<dbReference type="OrthoDB" id="9814913at2"/>
<reference evidence="5 6" key="1">
    <citation type="submission" date="2019-12" db="EMBL/GenBank/DDBJ databases">
        <title>Genomic-based taxomic classification of the family Erythrobacteraceae.</title>
        <authorList>
            <person name="Xu L."/>
        </authorList>
    </citation>
    <scope>NUCLEOTIDE SEQUENCE [LARGE SCALE GENOMIC DNA]</scope>
    <source>
        <strain evidence="5 6">JCM 16677</strain>
    </source>
</reference>
<dbReference type="InterPro" id="IPR003337">
    <property type="entry name" value="Trehalose_PPase"/>
</dbReference>
<dbReference type="EC" id="3.1.3.12" evidence="4"/>
<dbReference type="PANTHER" id="PTHR43768:SF3">
    <property type="entry name" value="TREHALOSE 6-PHOSPHATE PHOSPHATASE"/>
    <property type="match status" value="1"/>
</dbReference>
<dbReference type="RefSeq" id="WP_160779463.1">
    <property type="nucleotide sequence ID" value="NZ_BAAAZF010000001.1"/>
</dbReference>
<dbReference type="PANTHER" id="PTHR43768">
    <property type="entry name" value="TREHALOSE 6-PHOSPHATE PHOSPHATASE"/>
    <property type="match status" value="1"/>
</dbReference>
<comment type="catalytic activity">
    <reaction evidence="4">
        <text>alpha,alpha-trehalose 6-phosphate + H2O = alpha,alpha-trehalose + phosphate</text>
        <dbReference type="Rhea" id="RHEA:23420"/>
        <dbReference type="ChEBI" id="CHEBI:15377"/>
        <dbReference type="ChEBI" id="CHEBI:16551"/>
        <dbReference type="ChEBI" id="CHEBI:43474"/>
        <dbReference type="ChEBI" id="CHEBI:58429"/>
        <dbReference type="EC" id="3.1.3.12"/>
    </reaction>
</comment>
<dbReference type="GO" id="GO:0005992">
    <property type="term" value="P:trehalose biosynthetic process"/>
    <property type="evidence" value="ECO:0007669"/>
    <property type="project" value="UniProtKB-UniPathway"/>
</dbReference>
<dbReference type="Gene3D" id="3.40.50.1000">
    <property type="entry name" value="HAD superfamily/HAD-like"/>
    <property type="match status" value="1"/>
</dbReference>
<dbReference type="Gene3D" id="3.30.70.1020">
    <property type="entry name" value="Trehalose-6-phosphate phosphatase related protein, domain 2"/>
    <property type="match status" value="1"/>
</dbReference>
<evidence type="ECO:0000256" key="1">
    <source>
        <dbReference type="ARBA" id="ARBA00005199"/>
    </source>
</evidence>
<dbReference type="EMBL" id="WTYE01000001">
    <property type="protein sequence ID" value="MXP32087.1"/>
    <property type="molecule type" value="Genomic_DNA"/>
</dbReference>
<dbReference type="GO" id="GO:0046872">
    <property type="term" value="F:metal ion binding"/>
    <property type="evidence" value="ECO:0007669"/>
    <property type="project" value="UniProtKB-KW"/>
</dbReference>
<evidence type="ECO:0000313" key="5">
    <source>
        <dbReference type="EMBL" id="MXP32087.1"/>
    </source>
</evidence>
<dbReference type="Proteomes" id="UP000446786">
    <property type="component" value="Unassembled WGS sequence"/>
</dbReference>
<comment type="cofactor">
    <cofactor evidence="4">
        <name>Mg(2+)</name>
        <dbReference type="ChEBI" id="CHEBI:18420"/>
    </cofactor>
</comment>
<dbReference type="AlphaFoldDB" id="A0A845ARS6"/>
<organism evidence="5 6">
    <name type="scientific">Parerythrobacter jejuensis</name>
    <dbReference type="NCBI Taxonomy" id="795812"/>
    <lineage>
        <taxon>Bacteria</taxon>
        <taxon>Pseudomonadati</taxon>
        <taxon>Pseudomonadota</taxon>
        <taxon>Alphaproteobacteria</taxon>
        <taxon>Sphingomonadales</taxon>
        <taxon>Erythrobacteraceae</taxon>
        <taxon>Parerythrobacter</taxon>
    </lineage>
</organism>
<gene>
    <name evidence="5" type="primary">otsB</name>
    <name evidence="5" type="ORF">GRI94_09670</name>
</gene>
<accession>A0A845ARS6</accession>
<comment type="caution">
    <text evidence="5">The sequence shown here is derived from an EMBL/GenBank/DDBJ whole genome shotgun (WGS) entry which is preliminary data.</text>
</comment>
<keyword evidence="4" id="KW-0460">Magnesium</keyword>
<dbReference type="InterPro" id="IPR006379">
    <property type="entry name" value="HAD-SF_hydro_IIB"/>
</dbReference>
<keyword evidence="3 4" id="KW-0378">Hydrolase</keyword>
<proteinExistence type="inferred from homology"/>
<keyword evidence="4" id="KW-0479">Metal-binding</keyword>
<evidence type="ECO:0000256" key="3">
    <source>
        <dbReference type="ARBA" id="ARBA00022801"/>
    </source>
</evidence>
<dbReference type="InterPro" id="IPR036412">
    <property type="entry name" value="HAD-like_sf"/>
</dbReference>